<dbReference type="RefSeq" id="WP_104477244.1">
    <property type="nucleotide sequence ID" value="NZ_MPZN01000076.1"/>
</dbReference>
<dbReference type="InterPro" id="IPR001466">
    <property type="entry name" value="Beta-lactam-related"/>
</dbReference>
<protein>
    <recommendedName>
        <fullName evidence="1">Beta-lactamase-related domain-containing protein</fullName>
    </recommendedName>
</protein>
<dbReference type="SUPFAM" id="SSF56601">
    <property type="entry name" value="beta-lactamase/transpeptidase-like"/>
    <property type="match status" value="1"/>
</dbReference>
<dbReference type="InterPro" id="IPR012338">
    <property type="entry name" value="Beta-lactam/transpept-like"/>
</dbReference>
<comment type="caution">
    <text evidence="2">The sequence shown here is derived from an EMBL/GenBank/DDBJ whole genome shotgun (WGS) entry which is preliminary data.</text>
</comment>
<gene>
    <name evidence="2" type="ORF">GY24_15295</name>
</gene>
<dbReference type="Gene3D" id="3.40.710.10">
    <property type="entry name" value="DD-peptidase/beta-lactamase superfamily"/>
    <property type="match status" value="1"/>
</dbReference>
<dbReference type="Pfam" id="PF00144">
    <property type="entry name" value="Beta-lactamase"/>
    <property type="match status" value="1"/>
</dbReference>
<dbReference type="EMBL" id="MPZN01000076">
    <property type="protein sequence ID" value="PPL14883.1"/>
    <property type="molecule type" value="Genomic_DNA"/>
</dbReference>
<sequence>MSDALFEEHLARGAAPAAAWGLFDADGLRHARQSGVAADTAFRIASCTKSFTAAALLSLRDEGLLGLDDPVTRTVPGLSLAGLPSAGSAVPTVRMLLTMSSGLPTDDPWADRQEAMTAAAFDALLAAGVRFEAEPGTRFAYSNLGYALLGRVIEVVSGRSYQSFVTERLLTPLGLASTGFDASVAAPGGVAVGHRRHAGAWEPLPFTGPGAFSAIGGLFSTVADLARWAGWLASAFDADADDAVLSAASRREMQQLHRLDQTVSERPTGYGYGLFVEQYSPSSRVVSHSGGYPGFSAHMRWSLEQRLGVVAFSNATYSRVSATATAVLDALLAEREAAASAPAPVPPLWPETRAAQTAVTELLADWAGGDEKPLEPTLFSENVALDLPLERRTAALRLALADIGGLTAGSPTDACSDGPAHLAWFLPGASGRLRVEIRLTPEARPRVQTLLVAVDRAGR</sequence>
<dbReference type="Proteomes" id="UP000237755">
    <property type="component" value="Unassembled WGS sequence"/>
</dbReference>
<dbReference type="InterPro" id="IPR050491">
    <property type="entry name" value="AmpC-like"/>
</dbReference>
<accession>A0ABX5ATN1</accession>
<feature type="domain" description="Beta-lactamase-related" evidence="1">
    <location>
        <begin position="3"/>
        <end position="332"/>
    </location>
</feature>
<evidence type="ECO:0000313" key="3">
    <source>
        <dbReference type="Proteomes" id="UP000237755"/>
    </source>
</evidence>
<proteinExistence type="predicted"/>
<reference evidence="2 3" key="1">
    <citation type="journal article" date="2008" name="Int. J. Syst. Evol. Microbiol.">
        <title>Leifsonia pindariensis sp. nov., isolated from the Pindari glacier of the Indian Himalayas, and emended description of the genus Leifsonia.</title>
        <authorList>
            <person name="Reddy G.S."/>
            <person name="Prabagaran S.R."/>
            <person name="Shivaji S."/>
        </authorList>
    </citation>
    <scope>NUCLEOTIDE SEQUENCE [LARGE SCALE GENOMIC DNA]</scope>
    <source>
        <strain evidence="2 3">PON 10</strain>
    </source>
</reference>
<dbReference type="PANTHER" id="PTHR46825">
    <property type="entry name" value="D-ALANYL-D-ALANINE-CARBOXYPEPTIDASE/ENDOPEPTIDASE AMPH"/>
    <property type="match status" value="1"/>
</dbReference>
<name>A0ABX5ATN1_9MICO</name>
<evidence type="ECO:0000313" key="2">
    <source>
        <dbReference type="EMBL" id="PPL14883.1"/>
    </source>
</evidence>
<keyword evidence="3" id="KW-1185">Reference proteome</keyword>
<evidence type="ECO:0000259" key="1">
    <source>
        <dbReference type="Pfam" id="PF00144"/>
    </source>
</evidence>
<organism evidence="2 3">
    <name type="scientific">Microterricola pindariensis</name>
    <dbReference type="NCBI Taxonomy" id="478010"/>
    <lineage>
        <taxon>Bacteria</taxon>
        <taxon>Bacillati</taxon>
        <taxon>Actinomycetota</taxon>
        <taxon>Actinomycetes</taxon>
        <taxon>Micrococcales</taxon>
        <taxon>Microbacteriaceae</taxon>
        <taxon>Microterricola</taxon>
    </lineage>
</organism>
<dbReference type="PANTHER" id="PTHR46825:SF9">
    <property type="entry name" value="BETA-LACTAMASE-RELATED DOMAIN-CONTAINING PROTEIN"/>
    <property type="match status" value="1"/>
</dbReference>